<feature type="region of interest" description="Disordered" evidence="1">
    <location>
        <begin position="95"/>
        <end position="129"/>
    </location>
</feature>
<evidence type="ECO:0000256" key="1">
    <source>
        <dbReference type="SAM" id="MobiDB-lite"/>
    </source>
</evidence>
<dbReference type="EMBL" id="JABEQJ010000008">
    <property type="protein sequence ID" value="MBB2160075.1"/>
    <property type="molecule type" value="Genomic_DNA"/>
</dbReference>
<dbReference type="AlphaFoldDB" id="A0A7W4IBY6"/>
<dbReference type="Proteomes" id="UP000589085">
    <property type="component" value="Unassembled WGS sequence"/>
</dbReference>
<reference evidence="2 3" key="1">
    <citation type="submission" date="2020-04" db="EMBL/GenBank/DDBJ databases">
        <title>Description of novel Gluconacetobacter.</title>
        <authorList>
            <person name="Sombolestani A."/>
        </authorList>
    </citation>
    <scope>NUCLEOTIDE SEQUENCE [LARGE SCALE GENOMIC DNA]</scope>
    <source>
        <strain evidence="2 3">LMG 19747</strain>
    </source>
</reference>
<dbReference type="RefSeq" id="WP_182996936.1">
    <property type="nucleotide sequence ID" value="NZ_JABEQJ010000008.1"/>
</dbReference>
<name>A0A7W4IBY6_9PROT</name>
<organism evidence="2 3">
    <name type="scientific">Gluconacetobacter sacchari</name>
    <dbReference type="NCBI Taxonomy" id="92759"/>
    <lineage>
        <taxon>Bacteria</taxon>
        <taxon>Pseudomonadati</taxon>
        <taxon>Pseudomonadota</taxon>
        <taxon>Alphaproteobacteria</taxon>
        <taxon>Acetobacterales</taxon>
        <taxon>Acetobacteraceae</taxon>
        <taxon>Gluconacetobacter</taxon>
    </lineage>
</organism>
<proteinExistence type="predicted"/>
<protein>
    <submittedName>
        <fullName evidence="2">Uncharacterized protein</fullName>
    </submittedName>
</protein>
<evidence type="ECO:0000313" key="3">
    <source>
        <dbReference type="Proteomes" id="UP000589085"/>
    </source>
</evidence>
<accession>A0A7W4IBY6</accession>
<comment type="caution">
    <text evidence="2">The sequence shown here is derived from an EMBL/GenBank/DDBJ whole genome shotgun (WGS) entry which is preliminary data.</text>
</comment>
<evidence type="ECO:0000313" key="2">
    <source>
        <dbReference type="EMBL" id="MBB2160075.1"/>
    </source>
</evidence>
<gene>
    <name evidence="2" type="ORF">HLH48_07790</name>
</gene>
<sequence length="129" mass="12698">MTTTDTTQASPTLTADQVAILQQALAGGPFPGAVAQRIRDLRAALAAATPEVGGADAQFLLRLVNGITVPATAIDTIAGLQDTLQAIVAAAGLNANPGAGNLDQPPRPLPKVGPVPAAPPATPKAAGVP</sequence>
<feature type="compositionally biased region" description="Pro residues" evidence="1">
    <location>
        <begin position="105"/>
        <end position="122"/>
    </location>
</feature>